<keyword evidence="1" id="KW-1133">Transmembrane helix</keyword>
<gene>
    <name evidence="3" type="ORF">BDE40_0719</name>
</gene>
<dbReference type="Proteomes" id="UP000294563">
    <property type="component" value="Unassembled WGS sequence"/>
</dbReference>
<dbReference type="Pfam" id="PF00892">
    <property type="entry name" value="EamA"/>
    <property type="match status" value="1"/>
</dbReference>
<evidence type="ECO:0000259" key="2">
    <source>
        <dbReference type="Pfam" id="PF00892"/>
    </source>
</evidence>
<dbReference type="AlphaFoldDB" id="A0A4R7LRJ4"/>
<feature type="transmembrane region" description="Helical" evidence="1">
    <location>
        <begin position="234"/>
        <end position="254"/>
    </location>
</feature>
<keyword evidence="1" id="KW-0812">Transmembrane</keyword>
<dbReference type="OrthoDB" id="9783707at2"/>
<dbReference type="InterPro" id="IPR037185">
    <property type="entry name" value="EmrE-like"/>
</dbReference>
<organism evidence="3 4">
    <name type="scientific">Litoreibacter halocynthiae</name>
    <dbReference type="NCBI Taxonomy" id="1242689"/>
    <lineage>
        <taxon>Bacteria</taxon>
        <taxon>Pseudomonadati</taxon>
        <taxon>Pseudomonadota</taxon>
        <taxon>Alphaproteobacteria</taxon>
        <taxon>Rhodobacterales</taxon>
        <taxon>Roseobacteraceae</taxon>
        <taxon>Litoreibacter</taxon>
    </lineage>
</organism>
<protein>
    <submittedName>
        <fullName evidence="3">EamA-like transporter family protein</fullName>
    </submittedName>
</protein>
<dbReference type="InterPro" id="IPR000620">
    <property type="entry name" value="EamA_dom"/>
</dbReference>
<feature type="transmembrane region" description="Helical" evidence="1">
    <location>
        <begin position="88"/>
        <end position="108"/>
    </location>
</feature>
<keyword evidence="1" id="KW-0472">Membrane</keyword>
<sequence length="282" mass="29735">MTSLVFFAVLTAALLHAVWNALVKSGSDKRLNMAAVVIGHLPIAVPMLAFVPAPDPASYPYLFAGIALHFGYQCFLLESYRIGDLTQIYPIARGVAPLLVAVVSLVFLGVDLSSMEILAVVTIAAGILSISLVRGADGLRNGRATAMALTTGCFIASYSIVDGLGARVAGTALGFYAWLGIANAVLFVVFMAVTTPQVLRDLPIKGKKIFFVGGSASFVAFSLVMWAFTQAPIALVTALREISIIFALLIGVLLMGERLSLGKVVSTMITLLGVVLLRATRS</sequence>
<dbReference type="GO" id="GO:0016020">
    <property type="term" value="C:membrane"/>
    <property type="evidence" value="ECO:0007669"/>
    <property type="project" value="InterPro"/>
</dbReference>
<name>A0A4R7LRJ4_9RHOB</name>
<dbReference type="Gene3D" id="1.10.3730.20">
    <property type="match status" value="2"/>
</dbReference>
<dbReference type="RefSeq" id="WP_134012869.1">
    <property type="nucleotide sequence ID" value="NZ_SOBH01000001.1"/>
</dbReference>
<dbReference type="EMBL" id="SOBH01000001">
    <property type="protein sequence ID" value="TDT77432.1"/>
    <property type="molecule type" value="Genomic_DNA"/>
</dbReference>
<feature type="transmembrane region" description="Helical" evidence="1">
    <location>
        <begin position="209"/>
        <end position="228"/>
    </location>
</feature>
<dbReference type="SUPFAM" id="SSF103481">
    <property type="entry name" value="Multidrug resistance efflux transporter EmrE"/>
    <property type="match status" value="2"/>
</dbReference>
<evidence type="ECO:0000313" key="3">
    <source>
        <dbReference type="EMBL" id="TDT77432.1"/>
    </source>
</evidence>
<comment type="caution">
    <text evidence="3">The sequence shown here is derived from an EMBL/GenBank/DDBJ whole genome shotgun (WGS) entry which is preliminary data.</text>
</comment>
<proteinExistence type="predicted"/>
<keyword evidence="4" id="KW-1185">Reference proteome</keyword>
<evidence type="ECO:0000256" key="1">
    <source>
        <dbReference type="SAM" id="Phobius"/>
    </source>
</evidence>
<feature type="transmembrane region" description="Helical" evidence="1">
    <location>
        <begin position="114"/>
        <end position="132"/>
    </location>
</feature>
<feature type="transmembrane region" description="Helical" evidence="1">
    <location>
        <begin position="144"/>
        <end position="161"/>
    </location>
</feature>
<evidence type="ECO:0000313" key="4">
    <source>
        <dbReference type="Proteomes" id="UP000294563"/>
    </source>
</evidence>
<feature type="domain" description="EamA" evidence="2">
    <location>
        <begin position="147"/>
        <end position="277"/>
    </location>
</feature>
<feature type="transmembrane region" description="Helical" evidence="1">
    <location>
        <begin position="173"/>
        <end position="193"/>
    </location>
</feature>
<feature type="transmembrane region" description="Helical" evidence="1">
    <location>
        <begin position="261"/>
        <end position="279"/>
    </location>
</feature>
<reference evidence="3 4" key="1">
    <citation type="submission" date="2019-03" db="EMBL/GenBank/DDBJ databases">
        <title>Genomic Encyclopedia of Archaeal and Bacterial Type Strains, Phase II (KMG-II): from individual species to whole genera.</title>
        <authorList>
            <person name="Goeker M."/>
        </authorList>
    </citation>
    <scope>NUCLEOTIDE SEQUENCE [LARGE SCALE GENOMIC DNA]</scope>
    <source>
        <strain evidence="3 4">DSM 29467</strain>
    </source>
</reference>
<accession>A0A4R7LRJ4</accession>